<evidence type="ECO:0000256" key="1">
    <source>
        <dbReference type="SAM" id="Phobius"/>
    </source>
</evidence>
<comment type="caution">
    <text evidence="2">The sequence shown here is derived from an EMBL/GenBank/DDBJ whole genome shotgun (WGS) entry which is preliminary data.</text>
</comment>
<sequence>MYKIENQPRRPGDRQRSPKPRTTVFLRVKLNQMVIHDLPPPEADAKHWYYKRAWPRLFRLRKTAHRRSEVWRRRFHDTASESFAAFFGGFSLLTLRSEFHLLLRIAFALFAPIVFAIAIVYGIIALMYAGALAAHYATATIVDAHYFRFDPVQYNGGEPWHEPKTRSQGF</sequence>
<keyword evidence="1" id="KW-0812">Transmembrane</keyword>
<protein>
    <submittedName>
        <fullName evidence="2">Uncharacterized protein</fullName>
    </submittedName>
</protein>
<keyword evidence="1" id="KW-1133">Transmembrane helix</keyword>
<organism evidence="2 3">
    <name type="scientific">Roseiconus nitratireducens</name>
    <dbReference type="NCBI Taxonomy" id="2605748"/>
    <lineage>
        <taxon>Bacteria</taxon>
        <taxon>Pseudomonadati</taxon>
        <taxon>Planctomycetota</taxon>
        <taxon>Planctomycetia</taxon>
        <taxon>Pirellulales</taxon>
        <taxon>Pirellulaceae</taxon>
        <taxon>Roseiconus</taxon>
    </lineage>
</organism>
<name>A0A5M6D9P2_9BACT</name>
<dbReference type="AlphaFoldDB" id="A0A5M6D9P2"/>
<gene>
    <name evidence="2" type="ORF">FYK55_17110</name>
</gene>
<keyword evidence="1" id="KW-0472">Membrane</keyword>
<keyword evidence="3" id="KW-1185">Reference proteome</keyword>
<reference evidence="2 3" key="1">
    <citation type="submission" date="2019-08" db="EMBL/GenBank/DDBJ databases">
        <authorList>
            <person name="Dhanesh K."/>
            <person name="Kumar G."/>
            <person name="Sasikala C."/>
            <person name="Venkata Ramana C."/>
        </authorList>
    </citation>
    <scope>NUCLEOTIDE SEQUENCE [LARGE SCALE GENOMIC DNA]</scope>
    <source>
        <strain evidence="2 3">JC645</strain>
    </source>
</reference>
<dbReference type="RefSeq" id="WP_161604579.1">
    <property type="nucleotide sequence ID" value="NZ_VWOX01000009.1"/>
</dbReference>
<evidence type="ECO:0000313" key="2">
    <source>
        <dbReference type="EMBL" id="KAA5541915.1"/>
    </source>
</evidence>
<evidence type="ECO:0000313" key="3">
    <source>
        <dbReference type="Proteomes" id="UP000324479"/>
    </source>
</evidence>
<dbReference type="Proteomes" id="UP000324479">
    <property type="component" value="Unassembled WGS sequence"/>
</dbReference>
<feature type="transmembrane region" description="Helical" evidence="1">
    <location>
        <begin position="101"/>
        <end position="128"/>
    </location>
</feature>
<accession>A0A5M6D9P2</accession>
<proteinExistence type="predicted"/>
<dbReference type="EMBL" id="VWOX01000009">
    <property type="protein sequence ID" value="KAA5541915.1"/>
    <property type="molecule type" value="Genomic_DNA"/>
</dbReference>